<dbReference type="Pfam" id="PF03592">
    <property type="entry name" value="Terminase_2"/>
    <property type="match status" value="1"/>
</dbReference>
<evidence type="ECO:0000313" key="3">
    <source>
        <dbReference type="EMBL" id="SUV40803.1"/>
    </source>
</evidence>
<evidence type="ECO:0000256" key="2">
    <source>
        <dbReference type="ARBA" id="ARBA00023219"/>
    </source>
</evidence>
<dbReference type="Proteomes" id="UP000254620">
    <property type="component" value="Unassembled WGS sequence"/>
</dbReference>
<evidence type="ECO:0000256" key="1">
    <source>
        <dbReference type="ARBA" id="ARBA00022612"/>
    </source>
</evidence>
<dbReference type="Gene3D" id="1.10.10.1400">
    <property type="entry name" value="Terminase, small subunit, N-terminal DNA-binding domain, HTH motif"/>
    <property type="match status" value="1"/>
</dbReference>
<accession>A0A380Z1D9</accession>
<protein>
    <submittedName>
        <fullName evidence="3">Terminase small subunit</fullName>
    </submittedName>
</protein>
<sequence length="64" mass="7127">MPKKDGVKSTSKGRGLTDKQKRFVEEYLIDLNATQAAIRAGYSKNRASELGYQLLQKNYSSASD</sequence>
<dbReference type="InterPro" id="IPR005335">
    <property type="entry name" value="Terminase_ssu"/>
</dbReference>
<name>A0A380Z1D9_AVIPA</name>
<dbReference type="PANTHER" id="PTHR41328:SF2">
    <property type="entry name" value="TERMINASE SMALL SUBUNIT"/>
    <property type="match status" value="1"/>
</dbReference>
<evidence type="ECO:0000313" key="4">
    <source>
        <dbReference type="Proteomes" id="UP000254620"/>
    </source>
</evidence>
<gene>
    <name evidence="3" type="ORF">NCTC10926_02861</name>
</gene>
<keyword evidence="2" id="KW-0231">Viral genome packaging</keyword>
<proteinExistence type="predicted"/>
<reference evidence="3 4" key="1">
    <citation type="submission" date="2018-06" db="EMBL/GenBank/DDBJ databases">
        <authorList>
            <consortium name="Pathogen Informatics"/>
            <person name="Doyle S."/>
        </authorList>
    </citation>
    <scope>NUCLEOTIDE SEQUENCE [LARGE SCALE GENOMIC DNA]</scope>
    <source>
        <strain evidence="3 4">NCTC10926</strain>
    </source>
</reference>
<organism evidence="3 4">
    <name type="scientific">Avibacterium paragallinarum</name>
    <name type="common">Haemophilus gallinarum</name>
    <dbReference type="NCBI Taxonomy" id="728"/>
    <lineage>
        <taxon>Bacteria</taxon>
        <taxon>Pseudomonadati</taxon>
        <taxon>Pseudomonadota</taxon>
        <taxon>Gammaproteobacteria</taxon>
        <taxon>Pasteurellales</taxon>
        <taxon>Pasteurellaceae</taxon>
        <taxon>Avibacterium</taxon>
    </lineage>
</organism>
<keyword evidence="1" id="KW-1188">Viral release from host cell</keyword>
<dbReference type="PANTHER" id="PTHR41328">
    <property type="entry name" value="TERMINASE SMALL SUBUNIT-RELATED"/>
    <property type="match status" value="1"/>
</dbReference>
<dbReference type="InterPro" id="IPR052404">
    <property type="entry name" value="SPP1-like_terminase"/>
</dbReference>
<dbReference type="EMBL" id="UFSW01000002">
    <property type="protein sequence ID" value="SUV40803.1"/>
    <property type="molecule type" value="Genomic_DNA"/>
</dbReference>
<dbReference type="GO" id="GO:0051276">
    <property type="term" value="P:chromosome organization"/>
    <property type="evidence" value="ECO:0007669"/>
    <property type="project" value="InterPro"/>
</dbReference>
<dbReference type="AlphaFoldDB" id="A0A380Z1D9"/>
<dbReference type="InterPro" id="IPR038713">
    <property type="entry name" value="Terminase_Gp1_N_sf"/>
</dbReference>